<dbReference type="AlphaFoldDB" id="A0A8J9V9L6"/>
<dbReference type="Proteomes" id="UP000838412">
    <property type="component" value="Chromosome 1"/>
</dbReference>
<evidence type="ECO:0000313" key="6">
    <source>
        <dbReference type="Proteomes" id="UP000838412"/>
    </source>
</evidence>
<dbReference type="GO" id="GO:0046872">
    <property type="term" value="F:metal ion binding"/>
    <property type="evidence" value="ECO:0007669"/>
    <property type="project" value="UniProtKB-KW"/>
</dbReference>
<sequence length="595" mass="67715">MLSYIVSESKVPEIRQGHVLLKKSSPEVATNSRLRTVATCLYNLHRQPCLTSSLVSDDHRHILQLFASPYSVAMAMKEVFKTCEETPDPIPTKVTGQIPKWLSGSLLRNSPGKFEQGEQKYRHWFDGMALIHKFHIQNGDVRYQSKFLRSDAYVQGLEQKRIVMSEFGTSAYPDPCKSIFSRMFSYFTPMSHPRTDNGNVHLMQVGEEYYAHTELPFIRKVDPRTLDSGKLKVDYEKYVAVNGATAHAQNDTDGTTYNMGTTYGKNGGYCLIKIPPPDKGEVENPLQKASIIAKIPQKYGAFPNYFHSFAMTENYIVFVEQPFFLNVLKIMAGPLLGKGVDWAFQFHKEIPTQFHVIEKATGKVWTTKYTADALMTFHHINAYEDNGHLVMDLCAFAKMDAVFQFYLHNLRTWSKEEANEKLGDTDNYIARFVLPLDVPEDVPDDENLVKLSDTLASAIRKDDSIYCVPEILTDANFDLPRVNEKYNGRKYRYIYAVDVYRTPFRLVKVDAQTKENKYWSEENCYTSEPVFVEAPNPTSEDDGVVLSAVVRADEGKSICFLLVLDGKTFTELGRAELSQPNKVPMQTHGIYVANM</sequence>
<protein>
    <submittedName>
        <fullName evidence="5">BCO1 protein</fullName>
    </submittedName>
</protein>
<dbReference type="Pfam" id="PF03055">
    <property type="entry name" value="RPE65"/>
    <property type="match status" value="1"/>
</dbReference>
<organism evidence="5 6">
    <name type="scientific">Branchiostoma lanceolatum</name>
    <name type="common">Common lancelet</name>
    <name type="synonym">Amphioxus lanceolatum</name>
    <dbReference type="NCBI Taxonomy" id="7740"/>
    <lineage>
        <taxon>Eukaryota</taxon>
        <taxon>Metazoa</taxon>
        <taxon>Chordata</taxon>
        <taxon>Cephalochordata</taxon>
        <taxon>Leptocardii</taxon>
        <taxon>Amphioxiformes</taxon>
        <taxon>Branchiostomatidae</taxon>
        <taxon>Branchiostoma</taxon>
    </lineage>
</organism>
<dbReference type="OrthoDB" id="407010at2759"/>
<keyword evidence="6" id="KW-1185">Reference proteome</keyword>
<evidence type="ECO:0000256" key="2">
    <source>
        <dbReference type="ARBA" id="ARBA00022723"/>
    </source>
</evidence>
<feature type="binding site" evidence="4">
    <location>
        <position position="588"/>
    </location>
    <ligand>
        <name>Fe cation</name>
        <dbReference type="ChEBI" id="CHEBI:24875"/>
        <note>catalytic</note>
    </ligand>
</feature>
<dbReference type="GO" id="GO:0003834">
    <property type="term" value="F:beta-carotene 15,15'-dioxygenase activity"/>
    <property type="evidence" value="ECO:0007669"/>
    <property type="project" value="TreeGrafter"/>
</dbReference>
<dbReference type="GO" id="GO:0016121">
    <property type="term" value="P:carotene catabolic process"/>
    <property type="evidence" value="ECO:0007669"/>
    <property type="project" value="TreeGrafter"/>
</dbReference>
<comment type="cofactor">
    <cofactor evidence="4">
        <name>Fe(2+)</name>
        <dbReference type="ChEBI" id="CHEBI:29033"/>
    </cofactor>
    <text evidence="4">Binds 1 Fe(2+) ion per subunit.</text>
</comment>
<evidence type="ECO:0000313" key="5">
    <source>
        <dbReference type="EMBL" id="CAH1232192.1"/>
    </source>
</evidence>
<proteinExistence type="inferred from homology"/>
<dbReference type="PANTHER" id="PTHR10543">
    <property type="entry name" value="BETA-CAROTENE DIOXYGENASE"/>
    <property type="match status" value="1"/>
</dbReference>
<keyword evidence="2 4" id="KW-0479">Metal-binding</keyword>
<feature type="binding site" evidence="4">
    <location>
        <position position="378"/>
    </location>
    <ligand>
        <name>Fe cation</name>
        <dbReference type="ChEBI" id="CHEBI:24875"/>
        <note>catalytic</note>
    </ligand>
</feature>
<name>A0A8J9V9L6_BRALA</name>
<dbReference type="GO" id="GO:0010436">
    <property type="term" value="F:carotenoid dioxygenase activity"/>
    <property type="evidence" value="ECO:0007669"/>
    <property type="project" value="TreeGrafter"/>
</dbReference>
<evidence type="ECO:0000256" key="3">
    <source>
        <dbReference type="ARBA" id="ARBA00023004"/>
    </source>
</evidence>
<evidence type="ECO:0000256" key="4">
    <source>
        <dbReference type="PIRSR" id="PIRSR604294-1"/>
    </source>
</evidence>
<reference evidence="5" key="1">
    <citation type="submission" date="2022-01" db="EMBL/GenBank/DDBJ databases">
        <authorList>
            <person name="Braso-Vives M."/>
        </authorList>
    </citation>
    <scope>NUCLEOTIDE SEQUENCE</scope>
</reference>
<evidence type="ECO:0000256" key="1">
    <source>
        <dbReference type="ARBA" id="ARBA00006787"/>
    </source>
</evidence>
<comment type="similarity">
    <text evidence="1">Belongs to the carotenoid oxygenase family.</text>
</comment>
<dbReference type="InterPro" id="IPR004294">
    <property type="entry name" value="Carotenoid_Oase"/>
</dbReference>
<dbReference type="PANTHER" id="PTHR10543:SF132">
    <property type="entry name" value="BETA,BETA-CAROTENE 15,15'-DIOXYGENASE"/>
    <property type="match status" value="1"/>
</dbReference>
<accession>A0A8J9V9L6</accession>
<keyword evidence="3 4" id="KW-0408">Iron</keyword>
<feature type="binding site" evidence="4">
    <location>
        <position position="247"/>
    </location>
    <ligand>
        <name>Fe cation</name>
        <dbReference type="ChEBI" id="CHEBI:24875"/>
        <note>catalytic</note>
    </ligand>
</feature>
<feature type="binding site" evidence="4">
    <location>
        <position position="307"/>
    </location>
    <ligand>
        <name>Fe cation</name>
        <dbReference type="ChEBI" id="CHEBI:24875"/>
        <note>catalytic</note>
    </ligand>
</feature>
<dbReference type="GO" id="GO:0042574">
    <property type="term" value="P:retinal metabolic process"/>
    <property type="evidence" value="ECO:0007669"/>
    <property type="project" value="TreeGrafter"/>
</dbReference>
<gene>
    <name evidence="5" type="primary">BCO1</name>
    <name evidence="5" type="ORF">BLAG_LOCUS1435</name>
</gene>
<dbReference type="EMBL" id="OV696686">
    <property type="protein sequence ID" value="CAH1232192.1"/>
    <property type="molecule type" value="Genomic_DNA"/>
</dbReference>